<evidence type="ECO:0000256" key="11">
    <source>
        <dbReference type="ARBA" id="ARBA00048679"/>
    </source>
</evidence>
<evidence type="ECO:0000256" key="9">
    <source>
        <dbReference type="ARBA" id="ARBA00023180"/>
    </source>
</evidence>
<proteinExistence type="predicted"/>
<keyword evidence="4" id="KW-0732">Signal</keyword>
<dbReference type="PANTHER" id="PTHR47460:SF1">
    <property type="entry name" value="SERINE_THREONINE-PROTEIN KINASE-LIKE PROTEIN ACR4"/>
    <property type="match status" value="1"/>
</dbReference>
<comment type="subcellular location">
    <subcellularLocation>
        <location evidence="1">Membrane</location>
        <topology evidence="1">Single-pass type I membrane protein</topology>
    </subcellularLocation>
</comment>
<evidence type="ECO:0000256" key="2">
    <source>
        <dbReference type="ARBA" id="ARBA00012513"/>
    </source>
</evidence>
<dbReference type="Gene3D" id="2.130.10.30">
    <property type="entry name" value="Regulator of chromosome condensation 1/beta-lactamase-inhibitor protein II"/>
    <property type="match status" value="1"/>
</dbReference>
<gene>
    <name evidence="12" type="ORF">RMAR1173_LOCUS15732</name>
</gene>
<reference evidence="12" key="1">
    <citation type="submission" date="2021-01" db="EMBL/GenBank/DDBJ databases">
        <authorList>
            <person name="Corre E."/>
            <person name="Pelletier E."/>
            <person name="Niang G."/>
            <person name="Scheremetjew M."/>
            <person name="Finn R."/>
            <person name="Kale V."/>
            <person name="Holt S."/>
            <person name="Cochrane G."/>
            <person name="Meng A."/>
            <person name="Brown T."/>
            <person name="Cohen L."/>
        </authorList>
    </citation>
    <scope>NUCLEOTIDE SEQUENCE</scope>
    <source>
        <strain evidence="12">CCMP1243</strain>
    </source>
</reference>
<evidence type="ECO:0000313" key="12">
    <source>
        <dbReference type="EMBL" id="CAD9702479.1"/>
    </source>
</evidence>
<name>A0A7S2SK61_9STRA</name>
<evidence type="ECO:0000256" key="5">
    <source>
        <dbReference type="ARBA" id="ARBA00022989"/>
    </source>
</evidence>
<keyword evidence="8" id="KW-0675">Receptor</keyword>
<organism evidence="12">
    <name type="scientific">Rhizochromulina marina</name>
    <dbReference type="NCBI Taxonomy" id="1034831"/>
    <lineage>
        <taxon>Eukaryota</taxon>
        <taxon>Sar</taxon>
        <taxon>Stramenopiles</taxon>
        <taxon>Ochrophyta</taxon>
        <taxon>Dictyochophyceae</taxon>
        <taxon>Rhizochromulinales</taxon>
        <taxon>Rhizochromulina</taxon>
    </lineage>
</organism>
<protein>
    <recommendedName>
        <fullName evidence="2">non-specific serine/threonine protein kinase</fullName>
        <ecNumber evidence="2">2.7.11.1</ecNumber>
    </recommendedName>
</protein>
<keyword evidence="5" id="KW-1133">Transmembrane helix</keyword>
<keyword evidence="3" id="KW-0812">Transmembrane</keyword>
<dbReference type="InterPro" id="IPR009091">
    <property type="entry name" value="RCC1/BLIP-II"/>
</dbReference>
<accession>A0A7S2SK61</accession>
<dbReference type="SUPFAM" id="SSF50985">
    <property type="entry name" value="RCC1/BLIP-II"/>
    <property type="match status" value="1"/>
</dbReference>
<evidence type="ECO:0000256" key="3">
    <source>
        <dbReference type="ARBA" id="ARBA00022692"/>
    </source>
</evidence>
<evidence type="ECO:0000256" key="4">
    <source>
        <dbReference type="ARBA" id="ARBA00022729"/>
    </source>
</evidence>
<comment type="catalytic activity">
    <reaction evidence="11">
        <text>L-seryl-[protein] + ATP = O-phospho-L-seryl-[protein] + ADP + H(+)</text>
        <dbReference type="Rhea" id="RHEA:17989"/>
        <dbReference type="Rhea" id="RHEA-COMP:9863"/>
        <dbReference type="Rhea" id="RHEA-COMP:11604"/>
        <dbReference type="ChEBI" id="CHEBI:15378"/>
        <dbReference type="ChEBI" id="CHEBI:29999"/>
        <dbReference type="ChEBI" id="CHEBI:30616"/>
        <dbReference type="ChEBI" id="CHEBI:83421"/>
        <dbReference type="ChEBI" id="CHEBI:456216"/>
        <dbReference type="EC" id="2.7.11.1"/>
    </reaction>
</comment>
<dbReference type="AlphaFoldDB" id="A0A7S2SK61"/>
<evidence type="ECO:0000256" key="8">
    <source>
        <dbReference type="ARBA" id="ARBA00023170"/>
    </source>
</evidence>
<keyword evidence="9" id="KW-0325">Glycoprotein</keyword>
<sequence length="257" mass="27506">MRPSVEFGGVVRCWGFNEHGQASPPPGVFIQVSSGHLFTCGIRMDETVACWGAMSQAPPGLFLQISSGEFHACGITKDSVVKCWGGHVPATNEAPPGEFVQVSSGKDFSCGLRPNGTVECWGEDIKGQTRAPTSSQFKQVSASSFNHYACALTLDNDAVCWGENRHGQSTNRKGPFAQVSAGNKVTCAIRDSDGHIECWGAVNRLSTTEDLPHEWEQVTSGFHHTCGINANSELSCWGPTFKDVESAIAVPGNFLVA</sequence>
<dbReference type="PANTHER" id="PTHR47460">
    <property type="entry name" value="SERINE/THREONINE-PROTEIN KINASE-LIKE PROTEIN ACR4"/>
    <property type="match status" value="1"/>
</dbReference>
<keyword evidence="7" id="KW-1015">Disulfide bond</keyword>
<evidence type="ECO:0000256" key="7">
    <source>
        <dbReference type="ARBA" id="ARBA00023157"/>
    </source>
</evidence>
<dbReference type="GO" id="GO:0004674">
    <property type="term" value="F:protein serine/threonine kinase activity"/>
    <property type="evidence" value="ECO:0007669"/>
    <property type="project" value="UniProtKB-KW"/>
</dbReference>
<dbReference type="EC" id="2.7.11.1" evidence="2"/>
<dbReference type="GO" id="GO:0016020">
    <property type="term" value="C:membrane"/>
    <property type="evidence" value="ECO:0007669"/>
    <property type="project" value="UniProtKB-SubCell"/>
</dbReference>
<evidence type="ECO:0000256" key="1">
    <source>
        <dbReference type="ARBA" id="ARBA00004479"/>
    </source>
</evidence>
<comment type="catalytic activity">
    <reaction evidence="10">
        <text>L-threonyl-[protein] + ATP = O-phospho-L-threonyl-[protein] + ADP + H(+)</text>
        <dbReference type="Rhea" id="RHEA:46608"/>
        <dbReference type="Rhea" id="RHEA-COMP:11060"/>
        <dbReference type="Rhea" id="RHEA-COMP:11605"/>
        <dbReference type="ChEBI" id="CHEBI:15378"/>
        <dbReference type="ChEBI" id="CHEBI:30013"/>
        <dbReference type="ChEBI" id="CHEBI:30616"/>
        <dbReference type="ChEBI" id="CHEBI:61977"/>
        <dbReference type="ChEBI" id="CHEBI:456216"/>
        <dbReference type="EC" id="2.7.11.1"/>
    </reaction>
</comment>
<keyword evidence="6" id="KW-0472">Membrane</keyword>
<dbReference type="Pfam" id="PF13540">
    <property type="entry name" value="RCC1_2"/>
    <property type="match status" value="3"/>
</dbReference>
<evidence type="ECO:0000256" key="6">
    <source>
        <dbReference type="ARBA" id="ARBA00023136"/>
    </source>
</evidence>
<dbReference type="EMBL" id="HBHJ01023856">
    <property type="protein sequence ID" value="CAD9702479.1"/>
    <property type="molecule type" value="Transcribed_RNA"/>
</dbReference>
<evidence type="ECO:0000256" key="10">
    <source>
        <dbReference type="ARBA" id="ARBA00047899"/>
    </source>
</evidence>